<evidence type="ECO:0000313" key="1">
    <source>
        <dbReference type="EMBL" id="CAH0564748.1"/>
    </source>
</evidence>
<dbReference type="Proteomes" id="UP001154078">
    <property type="component" value="Chromosome 9"/>
</dbReference>
<reference evidence="1" key="1">
    <citation type="submission" date="2021-12" db="EMBL/GenBank/DDBJ databases">
        <authorList>
            <person name="King R."/>
        </authorList>
    </citation>
    <scope>NUCLEOTIDE SEQUENCE</scope>
</reference>
<dbReference type="AlphaFoldDB" id="A0A9P0BI62"/>
<evidence type="ECO:0000313" key="2">
    <source>
        <dbReference type="Proteomes" id="UP001154078"/>
    </source>
</evidence>
<dbReference type="EMBL" id="OV121140">
    <property type="protein sequence ID" value="CAH0564748.1"/>
    <property type="molecule type" value="Genomic_DNA"/>
</dbReference>
<protein>
    <submittedName>
        <fullName evidence="1">Uncharacterized protein</fullName>
    </submittedName>
</protein>
<sequence length="90" mass="10431">MSVTEENDENAADFTTNLDKVDTMLFEHFIQGQKGGSAFFKDNVRKVHFILVLPMRTVYNEPEVIEFYIRTLELRGLDFEQEIGVVRCIA</sequence>
<organism evidence="1 2">
    <name type="scientific">Brassicogethes aeneus</name>
    <name type="common">Rape pollen beetle</name>
    <name type="synonym">Meligethes aeneus</name>
    <dbReference type="NCBI Taxonomy" id="1431903"/>
    <lineage>
        <taxon>Eukaryota</taxon>
        <taxon>Metazoa</taxon>
        <taxon>Ecdysozoa</taxon>
        <taxon>Arthropoda</taxon>
        <taxon>Hexapoda</taxon>
        <taxon>Insecta</taxon>
        <taxon>Pterygota</taxon>
        <taxon>Neoptera</taxon>
        <taxon>Endopterygota</taxon>
        <taxon>Coleoptera</taxon>
        <taxon>Polyphaga</taxon>
        <taxon>Cucujiformia</taxon>
        <taxon>Nitidulidae</taxon>
        <taxon>Meligethinae</taxon>
        <taxon>Brassicogethes</taxon>
    </lineage>
</organism>
<accession>A0A9P0BI62</accession>
<keyword evidence="2" id="KW-1185">Reference proteome</keyword>
<proteinExistence type="predicted"/>
<gene>
    <name evidence="1" type="ORF">MELIAE_LOCUS13220</name>
</gene>
<name>A0A9P0BI62_BRAAE</name>